<dbReference type="SUPFAM" id="SSF52151">
    <property type="entry name" value="FabD/lysophospholipase-like"/>
    <property type="match status" value="1"/>
</dbReference>
<reference evidence="6 7" key="1">
    <citation type="journal article" date="2019" name="New Phytol.">
        <title>Comparative genomics reveals unique wood-decay strategies and fruiting body development in the Schizophyllaceae.</title>
        <authorList>
            <person name="Almasi E."/>
            <person name="Sahu N."/>
            <person name="Krizsan K."/>
            <person name="Balint B."/>
            <person name="Kovacs G.M."/>
            <person name="Kiss B."/>
            <person name="Cseklye J."/>
            <person name="Drula E."/>
            <person name="Henrissat B."/>
            <person name="Nagy I."/>
            <person name="Chovatia M."/>
            <person name="Adam C."/>
            <person name="LaButti K."/>
            <person name="Lipzen A."/>
            <person name="Riley R."/>
            <person name="Grigoriev I.V."/>
            <person name="Nagy L.G."/>
        </authorList>
    </citation>
    <scope>NUCLEOTIDE SEQUENCE [LARGE SCALE GENOMIC DNA]</scope>
    <source>
        <strain evidence="6 7">NL-1724</strain>
    </source>
</reference>
<comment type="caution">
    <text evidence="6">The sequence shown here is derived from an EMBL/GenBank/DDBJ whole genome shotgun (WGS) entry which is preliminary data.</text>
</comment>
<proteinExistence type="predicted"/>
<dbReference type="Proteomes" id="UP000320762">
    <property type="component" value="Unassembled WGS sequence"/>
</dbReference>
<sequence>MAARALSPSSSFKSNSSPTRESAVQEVYAALGVPEPGVRLLALDDGGIRGISMLLLLRGIFNRIQRATGLPSPPLPCEYFDIIAGSGTGGFIALLLGRLRLSIENAIECYTRVVSQVFSQIKVDGSFKTTPFEKVLKEICDRFGDGEDTPIQENPPIQCKTFVCARESRGAGNVVFRKLRTYTHPTERSVRCTLLEAVRATMGHSVFFKPLSVTKENSSTTLLDAGDDHYNPVVDLYEEAESLYPSRRIAYFLSLGAGKSNTVGCNPSRRFANKPRLPEPALAALRHLADRCDSIASAFQAQHADLHRIFVRLTPTDDSYDGSIRWENVESLEDFILPYLLVVDKQLQMLVIAMRTETALVASSRRLHYDHQTRSWC</sequence>
<dbReference type="GO" id="GO:0047499">
    <property type="term" value="F:calcium-independent phospholipase A2 activity"/>
    <property type="evidence" value="ECO:0007669"/>
    <property type="project" value="TreeGrafter"/>
</dbReference>
<keyword evidence="7" id="KW-1185">Reference proteome</keyword>
<evidence type="ECO:0000259" key="5">
    <source>
        <dbReference type="PROSITE" id="PS51635"/>
    </source>
</evidence>
<evidence type="ECO:0000256" key="2">
    <source>
        <dbReference type="ARBA" id="ARBA00022963"/>
    </source>
</evidence>
<dbReference type="GO" id="GO:0019369">
    <property type="term" value="P:arachidonate metabolic process"/>
    <property type="evidence" value="ECO:0007669"/>
    <property type="project" value="TreeGrafter"/>
</dbReference>
<dbReference type="STRING" id="97359.A0A550C368"/>
<keyword evidence="1 6" id="KW-0378">Hydrolase</keyword>
<dbReference type="Pfam" id="PF01734">
    <property type="entry name" value="Patatin"/>
    <property type="match status" value="1"/>
</dbReference>
<evidence type="ECO:0000256" key="4">
    <source>
        <dbReference type="PROSITE-ProRule" id="PRU01161"/>
    </source>
</evidence>
<evidence type="ECO:0000313" key="6">
    <source>
        <dbReference type="EMBL" id="TRM59210.1"/>
    </source>
</evidence>
<keyword evidence="6" id="KW-0808">Transferase</keyword>
<evidence type="ECO:0000256" key="3">
    <source>
        <dbReference type="ARBA" id="ARBA00023098"/>
    </source>
</evidence>
<evidence type="ECO:0000256" key="1">
    <source>
        <dbReference type="ARBA" id="ARBA00022801"/>
    </source>
</evidence>
<dbReference type="Gene3D" id="3.40.1090.10">
    <property type="entry name" value="Cytosolic phospholipase A2 catalytic domain"/>
    <property type="match status" value="1"/>
</dbReference>
<dbReference type="PROSITE" id="PS51635">
    <property type="entry name" value="PNPLA"/>
    <property type="match status" value="1"/>
</dbReference>
<dbReference type="EMBL" id="VDMD01000029">
    <property type="protein sequence ID" value="TRM59210.1"/>
    <property type="molecule type" value="Genomic_DNA"/>
</dbReference>
<keyword evidence="2" id="KW-0442">Lipid degradation</keyword>
<dbReference type="PANTHER" id="PTHR24185">
    <property type="entry name" value="CALCIUM-INDEPENDENT PHOSPHOLIPASE A2-GAMMA"/>
    <property type="match status" value="1"/>
</dbReference>
<protein>
    <submittedName>
        <fullName evidence="6">Acyl transferase/acyl hydrolase/lysophospholipase</fullName>
    </submittedName>
</protein>
<evidence type="ECO:0000313" key="7">
    <source>
        <dbReference type="Proteomes" id="UP000320762"/>
    </source>
</evidence>
<organism evidence="6 7">
    <name type="scientific">Schizophyllum amplum</name>
    <dbReference type="NCBI Taxonomy" id="97359"/>
    <lineage>
        <taxon>Eukaryota</taxon>
        <taxon>Fungi</taxon>
        <taxon>Dikarya</taxon>
        <taxon>Basidiomycota</taxon>
        <taxon>Agaricomycotina</taxon>
        <taxon>Agaricomycetes</taxon>
        <taxon>Agaricomycetidae</taxon>
        <taxon>Agaricales</taxon>
        <taxon>Schizophyllaceae</taxon>
        <taxon>Schizophyllum</taxon>
    </lineage>
</organism>
<dbReference type="GO" id="GO:0046486">
    <property type="term" value="P:glycerolipid metabolic process"/>
    <property type="evidence" value="ECO:0007669"/>
    <property type="project" value="UniProtKB-ARBA"/>
</dbReference>
<dbReference type="GO" id="GO:0016042">
    <property type="term" value="P:lipid catabolic process"/>
    <property type="evidence" value="ECO:0007669"/>
    <property type="project" value="UniProtKB-KW"/>
</dbReference>
<dbReference type="OrthoDB" id="630895at2759"/>
<dbReference type="GO" id="GO:0016020">
    <property type="term" value="C:membrane"/>
    <property type="evidence" value="ECO:0007669"/>
    <property type="project" value="TreeGrafter"/>
</dbReference>
<keyword evidence="3" id="KW-0443">Lipid metabolism</keyword>
<dbReference type="PANTHER" id="PTHR24185:SF1">
    <property type="entry name" value="CALCIUM-INDEPENDENT PHOSPHOLIPASE A2-GAMMA"/>
    <property type="match status" value="1"/>
</dbReference>
<dbReference type="InterPro" id="IPR002641">
    <property type="entry name" value="PNPLA_dom"/>
</dbReference>
<accession>A0A550C368</accession>
<dbReference type="InterPro" id="IPR016035">
    <property type="entry name" value="Acyl_Trfase/lysoPLipase"/>
</dbReference>
<dbReference type="AlphaFoldDB" id="A0A550C368"/>
<gene>
    <name evidence="6" type="ORF">BD626DRAFT_156925</name>
</gene>
<dbReference type="GO" id="GO:0016740">
    <property type="term" value="F:transferase activity"/>
    <property type="evidence" value="ECO:0007669"/>
    <property type="project" value="UniProtKB-KW"/>
</dbReference>
<name>A0A550C368_9AGAR</name>
<comment type="caution">
    <text evidence="4">Lacks conserved residue(s) required for the propagation of feature annotation.</text>
</comment>
<feature type="domain" description="PNPLA" evidence="5">
    <location>
        <begin position="41"/>
        <end position="237"/>
    </location>
</feature>